<evidence type="ECO:0000313" key="2">
    <source>
        <dbReference type="Proteomes" id="UP001152759"/>
    </source>
</evidence>
<evidence type="ECO:0000313" key="1">
    <source>
        <dbReference type="EMBL" id="CAH0390619.1"/>
    </source>
</evidence>
<dbReference type="AlphaFoldDB" id="A0A9P0AD53"/>
<reference evidence="1" key="1">
    <citation type="submission" date="2021-12" db="EMBL/GenBank/DDBJ databases">
        <authorList>
            <person name="King R."/>
        </authorList>
    </citation>
    <scope>NUCLEOTIDE SEQUENCE</scope>
</reference>
<gene>
    <name evidence="1" type="ORF">BEMITA_LOCUS9324</name>
</gene>
<sequence length="59" mass="6659">MAFSLSKGRYAVSSGVACFAIYRSIRHLNPRENDRLQGVRSEHLNNRFFTIASNGEISI</sequence>
<feature type="non-terminal residue" evidence="1">
    <location>
        <position position="59"/>
    </location>
</feature>
<dbReference type="EMBL" id="OU963866">
    <property type="protein sequence ID" value="CAH0390619.1"/>
    <property type="molecule type" value="Genomic_DNA"/>
</dbReference>
<accession>A0A9P0AD53</accession>
<keyword evidence="2" id="KW-1185">Reference proteome</keyword>
<protein>
    <submittedName>
        <fullName evidence="1">Uncharacterized protein</fullName>
    </submittedName>
</protein>
<dbReference type="Proteomes" id="UP001152759">
    <property type="component" value="Chromosome 5"/>
</dbReference>
<organism evidence="1 2">
    <name type="scientific">Bemisia tabaci</name>
    <name type="common">Sweetpotato whitefly</name>
    <name type="synonym">Aleurodes tabaci</name>
    <dbReference type="NCBI Taxonomy" id="7038"/>
    <lineage>
        <taxon>Eukaryota</taxon>
        <taxon>Metazoa</taxon>
        <taxon>Ecdysozoa</taxon>
        <taxon>Arthropoda</taxon>
        <taxon>Hexapoda</taxon>
        <taxon>Insecta</taxon>
        <taxon>Pterygota</taxon>
        <taxon>Neoptera</taxon>
        <taxon>Paraneoptera</taxon>
        <taxon>Hemiptera</taxon>
        <taxon>Sternorrhyncha</taxon>
        <taxon>Aleyrodoidea</taxon>
        <taxon>Aleyrodidae</taxon>
        <taxon>Aleyrodinae</taxon>
        <taxon>Bemisia</taxon>
    </lineage>
</organism>
<name>A0A9P0AD53_BEMTA</name>
<proteinExistence type="predicted"/>